<keyword evidence="2" id="KW-1185">Reference proteome</keyword>
<protein>
    <submittedName>
        <fullName evidence="1">Uncharacterized protein</fullName>
    </submittedName>
</protein>
<name>A0A6A4NXP9_LUPAL</name>
<reference evidence="2" key="1">
    <citation type="journal article" date="2020" name="Nat. Commun.">
        <title>Genome sequence of the cluster root forming white lupin.</title>
        <authorList>
            <person name="Hufnagel B."/>
            <person name="Marques A."/>
            <person name="Soriano A."/>
            <person name="Marques L."/>
            <person name="Divol F."/>
            <person name="Doumas P."/>
            <person name="Sallet E."/>
            <person name="Mancinotti D."/>
            <person name="Carrere S."/>
            <person name="Marande W."/>
            <person name="Arribat S."/>
            <person name="Keller J."/>
            <person name="Huneau C."/>
            <person name="Blein T."/>
            <person name="Aime D."/>
            <person name="Laguerre M."/>
            <person name="Taylor J."/>
            <person name="Schubert V."/>
            <person name="Nelson M."/>
            <person name="Geu-Flores F."/>
            <person name="Crespi M."/>
            <person name="Gallardo-Guerrero K."/>
            <person name="Delaux P.-M."/>
            <person name="Salse J."/>
            <person name="Berges H."/>
            <person name="Guyot R."/>
            <person name="Gouzy J."/>
            <person name="Peret B."/>
        </authorList>
    </citation>
    <scope>NUCLEOTIDE SEQUENCE [LARGE SCALE GENOMIC DNA]</scope>
    <source>
        <strain evidence="2">cv. Amiga</strain>
    </source>
</reference>
<dbReference type="Proteomes" id="UP000447434">
    <property type="component" value="Chromosome 18"/>
</dbReference>
<evidence type="ECO:0000313" key="1">
    <source>
        <dbReference type="EMBL" id="KAE9594132.1"/>
    </source>
</evidence>
<comment type="caution">
    <text evidence="1">The sequence shown here is derived from an EMBL/GenBank/DDBJ whole genome shotgun (WGS) entry which is preliminary data.</text>
</comment>
<sequence>MRGEENNIIKHTSFFLLSLISNNTKIIFISHIFLSSHYLSHIFLSNHFLLLNQKCVTWVTLVIKGAYFFPVQILSYKSGETNTGLCRLGSQKTLFATIKPSSTLSSFQQCSTEEF</sequence>
<organism evidence="1 2">
    <name type="scientific">Lupinus albus</name>
    <name type="common">White lupine</name>
    <name type="synonym">Lupinus termis</name>
    <dbReference type="NCBI Taxonomy" id="3870"/>
    <lineage>
        <taxon>Eukaryota</taxon>
        <taxon>Viridiplantae</taxon>
        <taxon>Streptophyta</taxon>
        <taxon>Embryophyta</taxon>
        <taxon>Tracheophyta</taxon>
        <taxon>Spermatophyta</taxon>
        <taxon>Magnoliopsida</taxon>
        <taxon>eudicotyledons</taxon>
        <taxon>Gunneridae</taxon>
        <taxon>Pentapetalae</taxon>
        <taxon>rosids</taxon>
        <taxon>fabids</taxon>
        <taxon>Fabales</taxon>
        <taxon>Fabaceae</taxon>
        <taxon>Papilionoideae</taxon>
        <taxon>50 kb inversion clade</taxon>
        <taxon>genistoids sensu lato</taxon>
        <taxon>core genistoids</taxon>
        <taxon>Genisteae</taxon>
        <taxon>Lupinus</taxon>
    </lineage>
</organism>
<accession>A0A6A4NXP9</accession>
<evidence type="ECO:0000313" key="2">
    <source>
        <dbReference type="Proteomes" id="UP000447434"/>
    </source>
</evidence>
<dbReference type="EMBL" id="WOCE01000018">
    <property type="protein sequence ID" value="KAE9594132.1"/>
    <property type="molecule type" value="Genomic_DNA"/>
</dbReference>
<dbReference type="AlphaFoldDB" id="A0A6A4NXP9"/>
<gene>
    <name evidence="1" type="ORF">Lalb_Chr18g0050541</name>
</gene>
<proteinExistence type="predicted"/>